<reference evidence="3" key="2">
    <citation type="submission" date="2025-09" db="UniProtKB">
        <authorList>
            <consortium name="Ensembl"/>
        </authorList>
    </citation>
    <scope>IDENTIFICATION</scope>
</reference>
<reference evidence="3" key="1">
    <citation type="submission" date="2025-08" db="UniProtKB">
        <authorList>
            <consortium name="Ensembl"/>
        </authorList>
    </citation>
    <scope>IDENTIFICATION</scope>
</reference>
<accession>A0A3Q2FW87</accession>
<name>A0A3Q2FW87_CYPVA</name>
<keyword evidence="2" id="KW-0732">Signal</keyword>
<dbReference type="Ensembl" id="ENSCVAT00000019113.1">
    <property type="protein sequence ID" value="ENSCVAP00000011985.1"/>
    <property type="gene ID" value="ENSCVAG00000014353.1"/>
</dbReference>
<keyword evidence="1" id="KW-0812">Transmembrane</keyword>
<sequence length="158" mass="16534">HLCSTSLCHLFVGFKLCRLSLGSCAAGGGPQSTCAALGSPQGSCCKDVSLEGSCYKDTGLQGSCCRNTSLQGSCCRDADLPEVLLRRRPQAFLLGSLFATGILAVLHGSFFAADLQRLSSSAGLQSLFFSTALHQLSFAASLPAGLHRFCLTVCRPLL</sequence>
<evidence type="ECO:0000256" key="2">
    <source>
        <dbReference type="SAM" id="SignalP"/>
    </source>
</evidence>
<evidence type="ECO:0000313" key="3">
    <source>
        <dbReference type="Ensembl" id="ENSCVAP00000011985.1"/>
    </source>
</evidence>
<evidence type="ECO:0000256" key="1">
    <source>
        <dbReference type="SAM" id="Phobius"/>
    </source>
</evidence>
<feature type="signal peptide" evidence="2">
    <location>
        <begin position="1"/>
        <end position="22"/>
    </location>
</feature>
<dbReference type="Proteomes" id="UP000265020">
    <property type="component" value="Unassembled WGS sequence"/>
</dbReference>
<keyword evidence="1" id="KW-0472">Membrane</keyword>
<dbReference type="AlphaFoldDB" id="A0A3Q2FW87"/>
<proteinExistence type="predicted"/>
<keyword evidence="4" id="KW-1185">Reference proteome</keyword>
<feature type="transmembrane region" description="Helical" evidence="1">
    <location>
        <begin position="91"/>
        <end position="112"/>
    </location>
</feature>
<feature type="chain" id="PRO_5018744272" evidence="2">
    <location>
        <begin position="23"/>
        <end position="158"/>
    </location>
</feature>
<evidence type="ECO:0000313" key="4">
    <source>
        <dbReference type="Proteomes" id="UP000265020"/>
    </source>
</evidence>
<protein>
    <submittedName>
        <fullName evidence="3">Uncharacterized protein</fullName>
    </submittedName>
</protein>
<keyword evidence="1" id="KW-1133">Transmembrane helix</keyword>
<organism evidence="3 4">
    <name type="scientific">Cyprinodon variegatus</name>
    <name type="common">Sheepshead minnow</name>
    <dbReference type="NCBI Taxonomy" id="28743"/>
    <lineage>
        <taxon>Eukaryota</taxon>
        <taxon>Metazoa</taxon>
        <taxon>Chordata</taxon>
        <taxon>Craniata</taxon>
        <taxon>Vertebrata</taxon>
        <taxon>Euteleostomi</taxon>
        <taxon>Actinopterygii</taxon>
        <taxon>Neopterygii</taxon>
        <taxon>Teleostei</taxon>
        <taxon>Neoteleostei</taxon>
        <taxon>Acanthomorphata</taxon>
        <taxon>Ovalentaria</taxon>
        <taxon>Atherinomorphae</taxon>
        <taxon>Cyprinodontiformes</taxon>
        <taxon>Cyprinodontidae</taxon>
        <taxon>Cyprinodon</taxon>
    </lineage>
</organism>